<sequence>MLLSTSRCNCEYSHFFSFGFYHLGMLRFLHTVIKQNEKDSVFPLWECLFAVKVFNELSVSIFFFVVLSLF</sequence>
<dbReference type="AlphaFoldDB" id="K7KDR8"/>
<keyword evidence="1" id="KW-1133">Transmembrane helix</keyword>
<dbReference type="Proteomes" id="UP000008827">
    <property type="component" value="Chromosome 3"/>
</dbReference>
<dbReference type="EnsemblPlants" id="KRH66093">
    <property type="protein sequence ID" value="KRH66093"/>
    <property type="gene ID" value="GLYMA_03G082000"/>
</dbReference>
<accession>K7KDR8</accession>
<dbReference type="EMBL" id="CM000836">
    <property type="protein sequence ID" value="KRH66093.1"/>
    <property type="molecule type" value="Genomic_DNA"/>
</dbReference>
<keyword evidence="4" id="KW-1185">Reference proteome</keyword>
<evidence type="ECO:0000313" key="2">
    <source>
        <dbReference type="EMBL" id="KRH66093.1"/>
    </source>
</evidence>
<dbReference type="Gramene" id="KRH66093">
    <property type="protein sequence ID" value="KRH66093"/>
    <property type="gene ID" value="GLYMA_03G082000"/>
</dbReference>
<feature type="transmembrane region" description="Helical" evidence="1">
    <location>
        <begin position="49"/>
        <end position="69"/>
    </location>
</feature>
<protein>
    <submittedName>
        <fullName evidence="2 3">Uncharacterized protein</fullName>
    </submittedName>
</protein>
<evidence type="ECO:0000313" key="4">
    <source>
        <dbReference type="Proteomes" id="UP000008827"/>
    </source>
</evidence>
<reference evidence="2" key="3">
    <citation type="submission" date="2018-07" db="EMBL/GenBank/DDBJ databases">
        <title>WGS assembly of Glycine max.</title>
        <authorList>
            <person name="Schmutz J."/>
            <person name="Cannon S."/>
            <person name="Schlueter J."/>
            <person name="Ma J."/>
            <person name="Mitros T."/>
            <person name="Nelson W."/>
            <person name="Hyten D."/>
            <person name="Song Q."/>
            <person name="Thelen J."/>
            <person name="Cheng J."/>
            <person name="Xu D."/>
            <person name="Hellsten U."/>
            <person name="May G."/>
            <person name="Yu Y."/>
            <person name="Sakurai T."/>
            <person name="Umezawa T."/>
            <person name="Bhattacharyya M."/>
            <person name="Sandhu D."/>
            <person name="Valliyodan B."/>
            <person name="Lindquist E."/>
            <person name="Peto M."/>
            <person name="Grant D."/>
            <person name="Shu S."/>
            <person name="Goodstein D."/>
            <person name="Barry K."/>
            <person name="Futrell-Griggs M."/>
            <person name="Abernathy B."/>
            <person name="Du J."/>
            <person name="Tian Z."/>
            <person name="Zhu L."/>
            <person name="Gill N."/>
            <person name="Joshi T."/>
            <person name="Libault M."/>
            <person name="Sethuraman A."/>
            <person name="Zhang X."/>
            <person name="Shinozaki K."/>
            <person name="Nguyen H."/>
            <person name="Wing R."/>
            <person name="Cregan P."/>
            <person name="Specht J."/>
            <person name="Grimwood J."/>
            <person name="Rokhsar D."/>
            <person name="Stacey G."/>
            <person name="Shoemaker R."/>
            <person name="Jackson S."/>
        </authorList>
    </citation>
    <scope>NUCLEOTIDE SEQUENCE</scope>
    <source>
        <tissue evidence="2">Callus</tissue>
    </source>
</reference>
<name>K7KDR8_SOYBN</name>
<reference evidence="3" key="2">
    <citation type="submission" date="2018-02" db="UniProtKB">
        <authorList>
            <consortium name="EnsemblPlants"/>
        </authorList>
    </citation>
    <scope>IDENTIFICATION</scope>
    <source>
        <strain evidence="3">Williams 82</strain>
    </source>
</reference>
<organism evidence="2">
    <name type="scientific">Glycine max</name>
    <name type="common">Soybean</name>
    <name type="synonym">Glycine hispida</name>
    <dbReference type="NCBI Taxonomy" id="3847"/>
    <lineage>
        <taxon>Eukaryota</taxon>
        <taxon>Viridiplantae</taxon>
        <taxon>Streptophyta</taxon>
        <taxon>Embryophyta</taxon>
        <taxon>Tracheophyta</taxon>
        <taxon>Spermatophyta</taxon>
        <taxon>Magnoliopsida</taxon>
        <taxon>eudicotyledons</taxon>
        <taxon>Gunneridae</taxon>
        <taxon>Pentapetalae</taxon>
        <taxon>rosids</taxon>
        <taxon>fabids</taxon>
        <taxon>Fabales</taxon>
        <taxon>Fabaceae</taxon>
        <taxon>Papilionoideae</taxon>
        <taxon>50 kb inversion clade</taxon>
        <taxon>NPAAA clade</taxon>
        <taxon>indigoferoid/millettioid clade</taxon>
        <taxon>Phaseoleae</taxon>
        <taxon>Glycine</taxon>
        <taxon>Glycine subgen. Soja</taxon>
    </lineage>
</organism>
<feature type="transmembrane region" description="Helical" evidence="1">
    <location>
        <begin position="12"/>
        <end position="29"/>
    </location>
</feature>
<evidence type="ECO:0000256" key="1">
    <source>
        <dbReference type="SAM" id="Phobius"/>
    </source>
</evidence>
<reference evidence="2 3" key="1">
    <citation type="journal article" date="2010" name="Nature">
        <title>Genome sequence of the palaeopolyploid soybean.</title>
        <authorList>
            <person name="Schmutz J."/>
            <person name="Cannon S.B."/>
            <person name="Schlueter J."/>
            <person name="Ma J."/>
            <person name="Mitros T."/>
            <person name="Nelson W."/>
            <person name="Hyten D.L."/>
            <person name="Song Q."/>
            <person name="Thelen J.J."/>
            <person name="Cheng J."/>
            <person name="Xu D."/>
            <person name="Hellsten U."/>
            <person name="May G.D."/>
            <person name="Yu Y."/>
            <person name="Sakurai T."/>
            <person name="Umezawa T."/>
            <person name="Bhattacharyya M.K."/>
            <person name="Sandhu D."/>
            <person name="Valliyodan B."/>
            <person name="Lindquist E."/>
            <person name="Peto M."/>
            <person name="Grant D."/>
            <person name="Shu S."/>
            <person name="Goodstein D."/>
            <person name="Barry K."/>
            <person name="Futrell-Griggs M."/>
            <person name="Abernathy B."/>
            <person name="Du J."/>
            <person name="Tian Z."/>
            <person name="Zhu L."/>
            <person name="Gill N."/>
            <person name="Joshi T."/>
            <person name="Libault M."/>
            <person name="Sethuraman A."/>
            <person name="Zhang X.-C."/>
            <person name="Shinozaki K."/>
            <person name="Nguyen H.T."/>
            <person name="Wing R.A."/>
            <person name="Cregan P."/>
            <person name="Specht J."/>
            <person name="Grimwood J."/>
            <person name="Rokhsar D."/>
            <person name="Stacey G."/>
            <person name="Shoemaker R.C."/>
            <person name="Jackson S.A."/>
        </authorList>
    </citation>
    <scope>NUCLEOTIDE SEQUENCE [LARGE SCALE GENOMIC DNA]</scope>
    <source>
        <strain evidence="3">cv. Williams 82</strain>
        <tissue evidence="2">Callus</tissue>
    </source>
</reference>
<proteinExistence type="predicted"/>
<dbReference type="PaxDb" id="3847-GLYMA03G19145.1"/>
<keyword evidence="1" id="KW-0812">Transmembrane</keyword>
<evidence type="ECO:0000313" key="3">
    <source>
        <dbReference type="EnsemblPlants" id="KRH66093"/>
    </source>
</evidence>
<dbReference type="InParanoid" id="K7KDR8"/>
<gene>
    <name evidence="2" type="ORF">GLYMA_03G082000</name>
</gene>
<keyword evidence="1" id="KW-0472">Membrane</keyword>
<dbReference type="HOGENOM" id="CLU_2762891_0_0_1"/>